<dbReference type="EMBL" id="BPLR01008138">
    <property type="protein sequence ID" value="GIY22378.1"/>
    <property type="molecule type" value="Genomic_DNA"/>
</dbReference>
<proteinExistence type="predicted"/>
<protein>
    <recommendedName>
        <fullName evidence="3">Ycf15</fullName>
    </recommendedName>
</protein>
<keyword evidence="2" id="KW-1185">Reference proteome</keyword>
<reference evidence="1 2" key="1">
    <citation type="submission" date="2021-06" db="EMBL/GenBank/DDBJ databases">
        <title>Caerostris extrusa draft genome.</title>
        <authorList>
            <person name="Kono N."/>
            <person name="Arakawa K."/>
        </authorList>
    </citation>
    <scope>NUCLEOTIDE SEQUENCE [LARGE SCALE GENOMIC DNA]</scope>
</reference>
<evidence type="ECO:0008006" key="3">
    <source>
        <dbReference type="Google" id="ProtNLM"/>
    </source>
</evidence>
<sequence length="67" mass="7574">MYIFERIAFIRSSGKIVSSILCADHHWAELQRHLIIETASQNGRYLPAHPSKGAVKQSKLPQGLIFL</sequence>
<evidence type="ECO:0000313" key="2">
    <source>
        <dbReference type="Proteomes" id="UP001054945"/>
    </source>
</evidence>
<comment type="caution">
    <text evidence="1">The sequence shown here is derived from an EMBL/GenBank/DDBJ whole genome shotgun (WGS) entry which is preliminary data.</text>
</comment>
<name>A0AAV4RKA4_CAEEX</name>
<evidence type="ECO:0000313" key="1">
    <source>
        <dbReference type="EMBL" id="GIY22378.1"/>
    </source>
</evidence>
<organism evidence="1 2">
    <name type="scientific">Caerostris extrusa</name>
    <name type="common">Bark spider</name>
    <name type="synonym">Caerostris bankana</name>
    <dbReference type="NCBI Taxonomy" id="172846"/>
    <lineage>
        <taxon>Eukaryota</taxon>
        <taxon>Metazoa</taxon>
        <taxon>Ecdysozoa</taxon>
        <taxon>Arthropoda</taxon>
        <taxon>Chelicerata</taxon>
        <taxon>Arachnida</taxon>
        <taxon>Araneae</taxon>
        <taxon>Araneomorphae</taxon>
        <taxon>Entelegynae</taxon>
        <taxon>Araneoidea</taxon>
        <taxon>Araneidae</taxon>
        <taxon>Caerostris</taxon>
    </lineage>
</organism>
<dbReference type="AlphaFoldDB" id="A0AAV4RKA4"/>
<accession>A0AAV4RKA4</accession>
<gene>
    <name evidence="1" type="ORF">CEXT_556131</name>
</gene>
<dbReference type="Proteomes" id="UP001054945">
    <property type="component" value="Unassembled WGS sequence"/>
</dbReference>